<feature type="domain" description="Peptidase M60" evidence="2">
    <location>
        <begin position="99"/>
        <end position="404"/>
    </location>
</feature>
<dbReference type="InterPro" id="IPR042279">
    <property type="entry name" value="Pep_M60_3"/>
</dbReference>
<sequence>MNRITSFLTLPLLSLASVFAANTPESIGNDLQLFKDASCTALKQDVKDISAFQSDAMKELAGKILAGNYKPDYLYAKYQALPSPRQTGKNLRIGEGFSKYDNMTGVYLEKGQHVILVGKTDGREISLLLPNLMRKPAEGVQPTKDPNGWGLHKKQIPLKEGINIIDVETPANAYISYFSNDADTAPKIPVHFVTGKANGYFDTTRGDTNTDWVRLLDQAVSPIMDARGKYIQVAYPVEFLKKFTRERGTELINAYDKLIGIQYQLMGLEKYGKIPKNRVFARVNFNYYMFRDGDGVAYLGDNGTMRMVTDPENVLKGDACWGFSHEVGHVMQMRPMTWGGMTEVSNNIFSLQAAAKTGNESRLKRQGSYDKARKEIIDGKIAYLQSKDVFNKLVPLWQLHLYFTENGHPDFYPDVMEYLRNNAGNYGGNDTIKYQFEFIRACCDVTKTDLTDFFEKWGFFKTGQFHIGDYANYDFTVTPEMVAETKKWITDKGFPKPKTDITGISE</sequence>
<keyword evidence="1" id="KW-0732">Signal</keyword>
<dbReference type="RefSeq" id="WP_102722142.1">
    <property type="nucleotide sequence ID" value="NZ_CACRSS010000004.1"/>
</dbReference>
<accession>A0A6N2T0H2</accession>
<name>A0A6N2T0H2_9BACT</name>
<dbReference type="Gene3D" id="2.60.120.1250">
    <property type="entry name" value="Peptidase M60, enhancin-like domain 1"/>
    <property type="match status" value="1"/>
</dbReference>
<reference evidence="3" key="1">
    <citation type="submission" date="2019-11" db="EMBL/GenBank/DDBJ databases">
        <authorList>
            <person name="Feng L."/>
        </authorList>
    </citation>
    <scope>NUCLEOTIDE SEQUENCE</scope>
    <source>
        <strain evidence="3">AMuciniphilaLFYP55</strain>
    </source>
</reference>
<evidence type="ECO:0000313" key="3">
    <source>
        <dbReference type="EMBL" id="VYS99297.1"/>
    </source>
</evidence>
<protein>
    <recommendedName>
        <fullName evidence="2">Peptidase M60 domain-containing protein</fullName>
    </recommendedName>
</protein>
<dbReference type="AlphaFoldDB" id="A0A6N2T0H2"/>
<evidence type="ECO:0000256" key="1">
    <source>
        <dbReference type="SAM" id="SignalP"/>
    </source>
</evidence>
<dbReference type="InterPro" id="IPR031161">
    <property type="entry name" value="Peptidase_M60_dom"/>
</dbReference>
<dbReference type="PROSITE" id="PS51723">
    <property type="entry name" value="PEPTIDASE_M60"/>
    <property type="match status" value="1"/>
</dbReference>
<dbReference type="Pfam" id="PF13402">
    <property type="entry name" value="Peptidase_M60"/>
    <property type="match status" value="1"/>
</dbReference>
<feature type="chain" id="PRO_5026805327" description="Peptidase M60 domain-containing protein" evidence="1">
    <location>
        <begin position="21"/>
        <end position="506"/>
    </location>
</feature>
<dbReference type="Gene3D" id="1.10.390.30">
    <property type="entry name" value="Peptidase M60, enhancin-like domain 3"/>
    <property type="match status" value="1"/>
</dbReference>
<dbReference type="Gene3D" id="3.40.390.80">
    <property type="entry name" value="Peptidase M60, enhancin-like domain 2"/>
    <property type="match status" value="1"/>
</dbReference>
<dbReference type="SMART" id="SM01276">
    <property type="entry name" value="M60-like"/>
    <property type="match status" value="1"/>
</dbReference>
<gene>
    <name evidence="3" type="ORF">AMLFYP55_02398</name>
</gene>
<evidence type="ECO:0000259" key="2">
    <source>
        <dbReference type="PROSITE" id="PS51723"/>
    </source>
</evidence>
<dbReference type="OrthoDB" id="197688at2"/>
<feature type="signal peptide" evidence="1">
    <location>
        <begin position="1"/>
        <end position="20"/>
    </location>
</feature>
<dbReference type="EMBL" id="CACRSS010000004">
    <property type="protein sequence ID" value="VYS99297.1"/>
    <property type="molecule type" value="Genomic_DNA"/>
</dbReference>
<organism evidence="3">
    <name type="scientific">Akkermansia muciniphila</name>
    <dbReference type="NCBI Taxonomy" id="239935"/>
    <lineage>
        <taxon>Bacteria</taxon>
        <taxon>Pseudomonadati</taxon>
        <taxon>Verrucomicrobiota</taxon>
        <taxon>Verrucomicrobiia</taxon>
        <taxon>Verrucomicrobiales</taxon>
        <taxon>Akkermansiaceae</taxon>
        <taxon>Akkermansia</taxon>
    </lineage>
</organism>
<proteinExistence type="predicted"/>